<proteinExistence type="predicted"/>
<comment type="caution">
    <text evidence="1">The sequence shown here is derived from an EMBL/GenBank/DDBJ whole genome shotgun (WGS) entry which is preliminary data.</text>
</comment>
<accession>A0A0P6YHX7</accession>
<dbReference type="InterPro" id="IPR027417">
    <property type="entry name" value="P-loop_NTPase"/>
</dbReference>
<evidence type="ECO:0000313" key="1">
    <source>
        <dbReference type="EMBL" id="KPL81941.1"/>
    </source>
</evidence>
<dbReference type="Gene3D" id="3.40.50.300">
    <property type="entry name" value="P-loop containing nucleotide triphosphate hydrolases"/>
    <property type="match status" value="1"/>
</dbReference>
<keyword evidence="2" id="KW-1185">Reference proteome</keyword>
<dbReference type="Proteomes" id="UP000050277">
    <property type="component" value="Unassembled WGS sequence"/>
</dbReference>
<dbReference type="OrthoDB" id="9819669at2"/>
<dbReference type="RefSeq" id="WP_054536290.1">
    <property type="nucleotide sequence ID" value="NZ_LGKP01000032.1"/>
</dbReference>
<dbReference type="AlphaFoldDB" id="A0A0P6YHX7"/>
<gene>
    <name evidence="1" type="ORF">SE18_20290</name>
</gene>
<organism evidence="1 2">
    <name type="scientific">Herpetosiphon geysericola</name>
    <dbReference type="NCBI Taxonomy" id="70996"/>
    <lineage>
        <taxon>Bacteria</taxon>
        <taxon>Bacillati</taxon>
        <taxon>Chloroflexota</taxon>
        <taxon>Chloroflexia</taxon>
        <taxon>Herpetosiphonales</taxon>
        <taxon>Herpetosiphonaceae</taxon>
        <taxon>Herpetosiphon</taxon>
    </lineage>
</organism>
<name>A0A0P6YHX7_9CHLR</name>
<evidence type="ECO:0000313" key="2">
    <source>
        <dbReference type="Proteomes" id="UP000050277"/>
    </source>
</evidence>
<protein>
    <submittedName>
        <fullName evidence="1">Uncharacterized protein</fullName>
    </submittedName>
</protein>
<dbReference type="EMBL" id="LGKP01000032">
    <property type="protein sequence ID" value="KPL81941.1"/>
    <property type="molecule type" value="Genomic_DNA"/>
</dbReference>
<sequence>MSRLNHETNEWHCKVVLFGPPTRNAVKLAAQLVTAIPLAEREVTWDSPPTDEPTLVARYRPANASLGDIKPVYMLHALRSAGSTAADRQHVLHNTDGVILLLDLESEEQSIFAERELERFLSTYGKTIASMPVLLLGASPLDDGQQARLNANSLSYFAAENATTLQRALHTLTSGLEEDSGLAGIGFDLDDFDNDGSAVDLDDIEFDDLHAYDDDELK</sequence>
<dbReference type="STRING" id="70996.SE18_20290"/>
<reference evidence="1 2" key="1">
    <citation type="submission" date="2015-07" db="EMBL/GenBank/DDBJ databases">
        <title>Whole genome sequence of Herpetosiphon geysericola DSM 7119.</title>
        <authorList>
            <person name="Hemp J."/>
            <person name="Ward L.M."/>
            <person name="Pace L.A."/>
            <person name="Fischer W.W."/>
        </authorList>
    </citation>
    <scope>NUCLEOTIDE SEQUENCE [LARGE SCALE GENOMIC DNA]</scope>
    <source>
        <strain evidence="1 2">DSM 7119</strain>
    </source>
</reference>